<evidence type="ECO:0000256" key="3">
    <source>
        <dbReference type="ARBA" id="ARBA00023069"/>
    </source>
</evidence>
<feature type="domain" description="DUF4200" evidence="6">
    <location>
        <begin position="147"/>
        <end position="265"/>
    </location>
</feature>
<dbReference type="PANTHER" id="PTHR21683">
    <property type="entry name" value="COILED-COIL DOMAIN-CONTAINING PROTEIN 42 LIKE-2-LIKE-RELATED"/>
    <property type="match status" value="1"/>
</dbReference>
<keyword evidence="2 4" id="KW-0175">Coiled coil</keyword>
<evidence type="ECO:0000256" key="4">
    <source>
        <dbReference type="SAM" id="Coils"/>
    </source>
</evidence>
<keyword evidence="3" id="KW-0966">Cell projection</keyword>
<feature type="region of interest" description="Disordered" evidence="5">
    <location>
        <begin position="19"/>
        <end position="49"/>
    </location>
</feature>
<protein>
    <submittedName>
        <fullName evidence="7">Cilia- and flagella-associated protein 100</fullName>
    </submittedName>
</protein>
<evidence type="ECO:0000256" key="5">
    <source>
        <dbReference type="SAM" id="MobiDB-lite"/>
    </source>
</evidence>
<feature type="region of interest" description="Disordered" evidence="5">
    <location>
        <begin position="314"/>
        <end position="346"/>
    </location>
</feature>
<organism evidence="7">
    <name type="scientific">Castor canadensis</name>
    <name type="common">American beaver</name>
    <dbReference type="NCBI Taxonomy" id="51338"/>
    <lineage>
        <taxon>Eukaryota</taxon>
        <taxon>Metazoa</taxon>
        <taxon>Chordata</taxon>
        <taxon>Craniata</taxon>
        <taxon>Vertebrata</taxon>
        <taxon>Euteleostomi</taxon>
        <taxon>Mammalia</taxon>
        <taxon>Eutheria</taxon>
        <taxon>Euarchontoglires</taxon>
        <taxon>Glires</taxon>
        <taxon>Rodentia</taxon>
        <taxon>Castorimorpha</taxon>
        <taxon>Castoridae</taxon>
        <taxon>Castor</taxon>
    </lineage>
</organism>
<feature type="coiled-coil region" evidence="4">
    <location>
        <begin position="161"/>
        <end position="188"/>
    </location>
</feature>
<dbReference type="AlphaFoldDB" id="A0A8B7WCP4"/>
<dbReference type="CTD" id="348807"/>
<evidence type="ECO:0000256" key="1">
    <source>
        <dbReference type="ARBA" id="ARBA00004138"/>
    </source>
</evidence>
<dbReference type="RefSeq" id="XP_020041941.1">
    <property type="nucleotide sequence ID" value="XM_020186352.1"/>
</dbReference>
<dbReference type="OrthoDB" id="10264063at2759"/>
<comment type="subcellular location">
    <subcellularLocation>
        <location evidence="1">Cell projection</location>
        <location evidence="1">Cilium</location>
    </subcellularLocation>
</comment>
<dbReference type="PANTHER" id="PTHR21683:SF5">
    <property type="entry name" value="CILIA- AND FLAGELLA-ASSOCIATED PROTEIN 100"/>
    <property type="match status" value="1"/>
</dbReference>
<evidence type="ECO:0000313" key="7">
    <source>
        <dbReference type="RefSeq" id="XP_020041941.1"/>
    </source>
</evidence>
<dbReference type="Pfam" id="PF13863">
    <property type="entry name" value="DUF4200"/>
    <property type="match status" value="1"/>
</dbReference>
<proteinExistence type="predicted"/>
<accession>A0A8B7WCP4</accession>
<evidence type="ECO:0000256" key="2">
    <source>
        <dbReference type="ARBA" id="ARBA00023054"/>
    </source>
</evidence>
<name>A0A8B7WCP4_CASCN</name>
<reference evidence="7" key="1">
    <citation type="submission" date="2025-08" db="UniProtKB">
        <authorList>
            <consortium name="RefSeq"/>
        </authorList>
    </citation>
    <scope>IDENTIFICATION</scope>
    <source>
        <tissue evidence="7">Leukocyte</tissue>
    </source>
</reference>
<gene>
    <name evidence="7" type="primary">Cfap100</name>
</gene>
<dbReference type="InterPro" id="IPR051147">
    <property type="entry name" value="CFAP_domain-containing"/>
</dbReference>
<feature type="compositionally biased region" description="Polar residues" evidence="5">
    <location>
        <begin position="316"/>
        <end position="330"/>
    </location>
</feature>
<feature type="coiled-coil region" evidence="4">
    <location>
        <begin position="552"/>
        <end position="602"/>
    </location>
</feature>
<evidence type="ECO:0000259" key="6">
    <source>
        <dbReference type="Pfam" id="PF13863"/>
    </source>
</evidence>
<dbReference type="InterPro" id="IPR025252">
    <property type="entry name" value="DUF4200"/>
</dbReference>
<sequence length="636" mass="73851">MSKLLSSVFKTIVHDKNSMETMNSSSSGIEEKQDKRAKKGKEHDDSANPFHLSGDVDFFTFRDRERNKAILEREQKKSLRVHQKMTYSSKVCARHSSLRRELELEEETEDQELQAEAEQLSTIRDNTAWKLAMTKEKKVEPERLSDYVSQKREMFLIQYALEMKRNEIQRLEMLATQEETRLERAERSLAKDATLFDEFLRENDRSSVQAMKMAEKETKAKMEKITEIRDLTTQIMNLKSEISKFEDSLQQCKLYKDFLYKLSPKEWLEEQKKHLALKKTREVAAILMGSKSSSVVDKESPVVKKPTKTLQLDMVPSSSTIYQQDSQPSMPSDAKGGSGPDAPSPVWHDSCRALRGLVPHLGKTVGGDASLAPRLVLDTLTRLYSCRSTCTLLSRDDTDSDWEELPLYFTEPQQLLDIFTKLEEQNLSLIQNTQEMEETLEDLNLTLKNTQSRMDREVNQLKQWITTMMMSIAKEEESAAELELKARVFHFGEYKGDQQDKLLESLNHKVLDVYRNCVSTQQEASLGTVQMLTIVEHQLDELLENLERVPQVKIEQAEKAKERERRIRLREEKALMQKMMQEERLQRALARAQAEIKKKRGRKLVCCSRPPAVRVKDKSEHTLMDKDKEEMLFFFT</sequence>
<keyword evidence="7" id="KW-0282">Flagellum</keyword>
<feature type="coiled-coil region" evidence="4">
    <location>
        <begin position="221"/>
        <end position="248"/>
    </location>
</feature>
<dbReference type="GO" id="GO:0036064">
    <property type="term" value="C:ciliary basal body"/>
    <property type="evidence" value="ECO:0007669"/>
    <property type="project" value="TreeGrafter"/>
</dbReference>
<feature type="compositionally biased region" description="Polar residues" evidence="5">
    <location>
        <begin position="19"/>
        <end position="28"/>
    </location>
</feature>
<keyword evidence="3" id="KW-0969">Cilium</keyword>
<dbReference type="KEGG" id="ccan:109700992"/>
<feature type="coiled-coil region" evidence="4">
    <location>
        <begin position="419"/>
        <end position="460"/>
    </location>
</feature>